<dbReference type="GO" id="GO:0032541">
    <property type="term" value="C:cortical endoplasmic reticulum"/>
    <property type="evidence" value="ECO:0007669"/>
    <property type="project" value="TreeGrafter"/>
</dbReference>
<comment type="similarity">
    <text evidence="2 10">Belongs to the ARV1 family.</text>
</comment>
<dbReference type="GO" id="GO:0097036">
    <property type="term" value="P:regulation of plasma membrane sterol distribution"/>
    <property type="evidence" value="ECO:0007669"/>
    <property type="project" value="UniProtKB-UniRule"/>
</dbReference>
<evidence type="ECO:0000256" key="10">
    <source>
        <dbReference type="RuleBase" id="RU368065"/>
    </source>
</evidence>
<dbReference type="InParanoid" id="A0A409Y4P5"/>
<comment type="subcellular location">
    <subcellularLocation>
        <location evidence="1 10">Endoplasmic reticulum membrane</location>
        <topology evidence="1 10">Multi-pass membrane protein</topology>
    </subcellularLocation>
    <subcellularLocation>
        <location evidence="10">Golgi apparatus membrane</location>
        <topology evidence="10">Multi-pass membrane protein</topology>
    </subcellularLocation>
</comment>
<keyword evidence="9 10" id="KW-0472">Membrane</keyword>
<comment type="function">
    <text evidence="10">Mediator of sterol homeostasis involved in sterol uptake, trafficking and distribution into membranes.</text>
</comment>
<proteinExistence type="inferred from homology"/>
<evidence type="ECO:0000256" key="6">
    <source>
        <dbReference type="ARBA" id="ARBA00022989"/>
    </source>
</evidence>
<keyword evidence="10" id="KW-0746">Sphingolipid metabolism</keyword>
<dbReference type="OrthoDB" id="2192830at2759"/>
<feature type="transmembrane region" description="Helical" evidence="10">
    <location>
        <begin position="211"/>
        <end position="234"/>
    </location>
</feature>
<evidence type="ECO:0000313" key="12">
    <source>
        <dbReference type="EMBL" id="PPQ98016.1"/>
    </source>
</evidence>
<protein>
    <recommendedName>
        <fullName evidence="10">Protein ARV</fullName>
    </recommendedName>
</protein>
<sequence length="349" mass="39655">MPICTTCTNPTPYLYTVYESEYNLRLEQCPKCLQFVDPYVEHDSLTILLDLFLLKRGVYLHLLYNGGVEPRRLTGRPKPDSTSSKNTRDEPPKQGSEELRHRTRKDTWFRIIQLGIALALVDAFIRWSYLTASKIPPTSSFADESISPPWTKQKFLAFLRVFFGTLAETIAFHSGITLTCWIVMKLIGLFQSVRRVPPPQSSIRQQFRLSLISLSLFYSSLTKLFLLFLLTIWLPTTTSGPPLPKIANVLPEWAKHFWQNDGSGNSSSIIRVLEILDDDKLDREWIVRNVVGGMSAGFALRVILDIHPFFTTIIILCGWVAKTTAATLVSKWVGGDELAREAWLAYSIP</sequence>
<feature type="region of interest" description="Disordered" evidence="11">
    <location>
        <begin position="73"/>
        <end position="100"/>
    </location>
</feature>
<keyword evidence="10" id="KW-0333">Golgi apparatus</keyword>
<keyword evidence="6 10" id="KW-1133">Transmembrane helix</keyword>
<dbReference type="FunCoup" id="A0A409Y4P5">
    <property type="interactions" value="271"/>
</dbReference>
<evidence type="ECO:0000256" key="7">
    <source>
        <dbReference type="ARBA" id="ARBA00023055"/>
    </source>
</evidence>
<accession>A0A409Y4P5</accession>
<comment type="function">
    <text evidence="10">Regulates also the sphingolipid metabolism.</text>
</comment>
<feature type="transmembrane region" description="Helical" evidence="10">
    <location>
        <begin position="170"/>
        <end position="190"/>
    </location>
</feature>
<feature type="transmembrane region" description="Helical" evidence="10">
    <location>
        <begin position="298"/>
        <end position="321"/>
    </location>
</feature>
<evidence type="ECO:0000256" key="1">
    <source>
        <dbReference type="ARBA" id="ARBA00004477"/>
    </source>
</evidence>
<dbReference type="Proteomes" id="UP000284706">
    <property type="component" value="Unassembled WGS sequence"/>
</dbReference>
<dbReference type="STRING" id="231916.A0A409Y4P5"/>
<dbReference type="Pfam" id="PF04161">
    <property type="entry name" value="Arv1"/>
    <property type="match status" value="1"/>
</dbReference>
<keyword evidence="8 10" id="KW-0443">Lipid metabolism</keyword>
<gene>
    <name evidence="12" type="ORF">CVT26_003078</name>
</gene>
<dbReference type="EMBL" id="NHYE01001153">
    <property type="protein sequence ID" value="PPQ98016.1"/>
    <property type="molecule type" value="Genomic_DNA"/>
</dbReference>
<dbReference type="GO" id="GO:0032366">
    <property type="term" value="P:intracellular sterol transport"/>
    <property type="evidence" value="ECO:0007669"/>
    <property type="project" value="UniProtKB-UniRule"/>
</dbReference>
<evidence type="ECO:0000256" key="2">
    <source>
        <dbReference type="ARBA" id="ARBA00009187"/>
    </source>
</evidence>
<reference evidence="12 13" key="1">
    <citation type="journal article" date="2018" name="Evol. Lett.">
        <title>Horizontal gene cluster transfer increased hallucinogenic mushroom diversity.</title>
        <authorList>
            <person name="Reynolds H.T."/>
            <person name="Vijayakumar V."/>
            <person name="Gluck-Thaler E."/>
            <person name="Korotkin H.B."/>
            <person name="Matheny P.B."/>
            <person name="Slot J.C."/>
        </authorList>
    </citation>
    <scope>NUCLEOTIDE SEQUENCE [LARGE SCALE GENOMIC DNA]</scope>
    <source>
        <strain evidence="12 13">SRW20</strain>
    </source>
</reference>
<comment type="caution">
    <text evidence="12">The sequence shown here is derived from an EMBL/GenBank/DDBJ whole genome shotgun (WGS) entry which is preliminary data.</text>
</comment>
<organism evidence="12 13">
    <name type="scientific">Gymnopilus dilepis</name>
    <dbReference type="NCBI Taxonomy" id="231916"/>
    <lineage>
        <taxon>Eukaryota</taxon>
        <taxon>Fungi</taxon>
        <taxon>Dikarya</taxon>
        <taxon>Basidiomycota</taxon>
        <taxon>Agaricomycotina</taxon>
        <taxon>Agaricomycetes</taxon>
        <taxon>Agaricomycetidae</taxon>
        <taxon>Agaricales</taxon>
        <taxon>Agaricineae</taxon>
        <taxon>Hymenogastraceae</taxon>
        <taxon>Gymnopilus</taxon>
    </lineage>
</organism>
<evidence type="ECO:0000256" key="5">
    <source>
        <dbReference type="ARBA" id="ARBA00022824"/>
    </source>
</evidence>
<dbReference type="GO" id="GO:0000139">
    <property type="term" value="C:Golgi membrane"/>
    <property type="evidence" value="ECO:0007669"/>
    <property type="project" value="UniProtKB-SubCell"/>
</dbReference>
<keyword evidence="7 10" id="KW-0445">Lipid transport</keyword>
<evidence type="ECO:0000256" key="11">
    <source>
        <dbReference type="SAM" id="MobiDB-lite"/>
    </source>
</evidence>
<keyword evidence="13" id="KW-1185">Reference proteome</keyword>
<dbReference type="PANTHER" id="PTHR14467">
    <property type="entry name" value="ARV1"/>
    <property type="match status" value="1"/>
</dbReference>
<keyword evidence="5 10" id="KW-0256">Endoplasmic reticulum</keyword>
<evidence type="ECO:0000256" key="3">
    <source>
        <dbReference type="ARBA" id="ARBA00022448"/>
    </source>
</evidence>
<evidence type="ECO:0000313" key="13">
    <source>
        <dbReference type="Proteomes" id="UP000284706"/>
    </source>
</evidence>
<evidence type="ECO:0000256" key="8">
    <source>
        <dbReference type="ARBA" id="ARBA00023098"/>
    </source>
</evidence>
<dbReference type="GO" id="GO:0016125">
    <property type="term" value="P:sterol metabolic process"/>
    <property type="evidence" value="ECO:0007669"/>
    <property type="project" value="UniProtKB-UniRule"/>
</dbReference>
<name>A0A409Y4P5_9AGAR</name>
<dbReference type="GO" id="GO:0006665">
    <property type="term" value="P:sphingolipid metabolic process"/>
    <property type="evidence" value="ECO:0007669"/>
    <property type="project" value="UniProtKB-UniRule"/>
</dbReference>
<evidence type="ECO:0000256" key="9">
    <source>
        <dbReference type="ARBA" id="ARBA00023136"/>
    </source>
</evidence>
<dbReference type="PANTHER" id="PTHR14467:SF0">
    <property type="entry name" value="PROTEIN ARV1"/>
    <property type="match status" value="1"/>
</dbReference>
<dbReference type="GO" id="GO:0005789">
    <property type="term" value="C:endoplasmic reticulum membrane"/>
    <property type="evidence" value="ECO:0007669"/>
    <property type="project" value="UniProtKB-SubCell"/>
</dbReference>
<feature type="compositionally biased region" description="Basic and acidic residues" evidence="11">
    <location>
        <begin position="86"/>
        <end position="100"/>
    </location>
</feature>
<dbReference type="AlphaFoldDB" id="A0A409Y4P5"/>
<keyword evidence="3 10" id="KW-0813">Transport</keyword>
<feature type="transmembrane region" description="Helical" evidence="10">
    <location>
        <begin position="108"/>
        <end position="129"/>
    </location>
</feature>
<dbReference type="InterPro" id="IPR007290">
    <property type="entry name" value="Arv1"/>
</dbReference>
<evidence type="ECO:0000256" key="4">
    <source>
        <dbReference type="ARBA" id="ARBA00022692"/>
    </source>
</evidence>
<keyword evidence="4 10" id="KW-0812">Transmembrane</keyword>